<dbReference type="EMBL" id="CP009770">
    <property type="protein sequence ID" value="AJQ45628.1"/>
    <property type="molecule type" value="Genomic_DNA"/>
</dbReference>
<keyword evidence="1" id="KW-1133">Transmembrane helix</keyword>
<dbReference type="AlphaFoldDB" id="A0A0C5RLQ0"/>
<proteinExistence type="predicted"/>
<dbReference type="PATRIC" id="fig|42094.4.peg.735"/>
<keyword evidence="1" id="KW-0472">Membrane</keyword>
<dbReference type="HOGENOM" id="CLU_2526559_0_0_14"/>
<keyword evidence="1" id="KW-0812">Transmembrane</keyword>
<feature type="transmembrane region" description="Helical" evidence="1">
    <location>
        <begin position="25"/>
        <end position="42"/>
    </location>
</feature>
<organism evidence="2 3">
    <name type="scientific">Ureaplasma diversum</name>
    <dbReference type="NCBI Taxonomy" id="42094"/>
    <lineage>
        <taxon>Bacteria</taxon>
        <taxon>Bacillati</taxon>
        <taxon>Mycoplasmatota</taxon>
        <taxon>Mycoplasmoidales</taxon>
        <taxon>Mycoplasmoidaceae</taxon>
        <taxon>Ureaplasma</taxon>
    </lineage>
</organism>
<sequence>MLSENFLISSSTDFVALLICSNNNLYLSLIFAFCSSSLYLTFKPKTAKSLAMYFLWAWLLSLSINLSLFSWSKIFKATKTVLGF</sequence>
<dbReference type="KEGG" id="ude:JM47_03705"/>
<dbReference type="Proteomes" id="UP000032261">
    <property type="component" value="Chromosome"/>
</dbReference>
<name>A0A0C5RLQ0_9BACT</name>
<gene>
    <name evidence="2" type="ORF">JM47_03705</name>
</gene>
<accession>A0A0C5RLQ0</accession>
<evidence type="ECO:0000256" key="1">
    <source>
        <dbReference type="SAM" id="Phobius"/>
    </source>
</evidence>
<reference evidence="2 3" key="1">
    <citation type="journal article" date="2015" name="Genome Announc.">
        <title>Genome Sequence of Ureaplasma diversum Strain ATCC 49782.</title>
        <authorList>
            <person name="Marques L.M."/>
            <person name="Guimaraes A.M."/>
            <person name="Martins H.B."/>
            <person name="Rezende I.S."/>
            <person name="Barbosa M.S."/>
            <person name="Campos G.B."/>
            <person name="do Nascimento N.C."/>
            <person name="Dos Santos A.P."/>
            <person name="Amorim A.T."/>
            <person name="Santos V.M."/>
            <person name="Messick J.B."/>
            <person name="Timenetsky J."/>
        </authorList>
    </citation>
    <scope>NUCLEOTIDE SEQUENCE [LARGE SCALE GENOMIC DNA]</scope>
    <source>
        <strain evidence="2 3">ATCC 49782</strain>
    </source>
</reference>
<evidence type="ECO:0000313" key="3">
    <source>
        <dbReference type="Proteomes" id="UP000032261"/>
    </source>
</evidence>
<protein>
    <submittedName>
        <fullName evidence="2">Uncharacterized protein</fullName>
    </submittedName>
</protein>
<evidence type="ECO:0000313" key="2">
    <source>
        <dbReference type="EMBL" id="AJQ45628.1"/>
    </source>
</evidence>
<feature type="transmembrane region" description="Helical" evidence="1">
    <location>
        <begin position="54"/>
        <end position="74"/>
    </location>
</feature>